<dbReference type="AlphaFoldDB" id="A0AAW0CE96"/>
<dbReference type="EMBL" id="JAWWNJ010000018">
    <property type="protein sequence ID" value="KAK7037141.1"/>
    <property type="molecule type" value="Genomic_DNA"/>
</dbReference>
<gene>
    <name evidence="3" type="ORF">R3P38DRAFT_3481193</name>
    <name evidence="2" type="ORF">R3P38DRAFT_3516365</name>
</gene>
<accession>A0AAW0CE96</accession>
<name>A0AAW0CE96_9AGAR</name>
<feature type="region of interest" description="Disordered" evidence="1">
    <location>
        <begin position="157"/>
        <end position="184"/>
    </location>
</feature>
<proteinExistence type="predicted"/>
<feature type="non-terminal residue" evidence="3">
    <location>
        <position position="1"/>
    </location>
</feature>
<dbReference type="Proteomes" id="UP001362999">
    <property type="component" value="Unassembled WGS sequence"/>
</dbReference>
<feature type="non-terminal residue" evidence="3">
    <location>
        <position position="184"/>
    </location>
</feature>
<evidence type="ECO:0000256" key="1">
    <source>
        <dbReference type="SAM" id="MobiDB-lite"/>
    </source>
</evidence>
<protein>
    <submittedName>
        <fullName evidence="3">Uncharacterized protein</fullName>
    </submittedName>
</protein>
<reference evidence="3 4" key="1">
    <citation type="journal article" date="2024" name="J Genomics">
        <title>Draft genome sequencing and assembly of Favolaschia claudopus CIRM-BRFM 2984 isolated from oak limbs.</title>
        <authorList>
            <person name="Navarro D."/>
            <person name="Drula E."/>
            <person name="Chaduli D."/>
            <person name="Cazenave R."/>
            <person name="Ahrendt S."/>
            <person name="Wang J."/>
            <person name="Lipzen A."/>
            <person name="Daum C."/>
            <person name="Barry K."/>
            <person name="Grigoriev I.V."/>
            <person name="Favel A."/>
            <person name="Rosso M.N."/>
            <person name="Martin F."/>
        </authorList>
    </citation>
    <scope>NUCLEOTIDE SEQUENCE [LARGE SCALE GENOMIC DNA]</scope>
    <source>
        <strain evidence="3 4">CIRM-BRFM 2984</strain>
    </source>
</reference>
<comment type="caution">
    <text evidence="3">The sequence shown here is derived from an EMBL/GenBank/DDBJ whole genome shotgun (WGS) entry which is preliminary data.</text>
</comment>
<organism evidence="3 4">
    <name type="scientific">Favolaschia claudopus</name>
    <dbReference type="NCBI Taxonomy" id="2862362"/>
    <lineage>
        <taxon>Eukaryota</taxon>
        <taxon>Fungi</taxon>
        <taxon>Dikarya</taxon>
        <taxon>Basidiomycota</taxon>
        <taxon>Agaricomycotina</taxon>
        <taxon>Agaricomycetes</taxon>
        <taxon>Agaricomycetidae</taxon>
        <taxon>Agaricales</taxon>
        <taxon>Marasmiineae</taxon>
        <taxon>Mycenaceae</taxon>
        <taxon>Favolaschia</taxon>
    </lineage>
</organism>
<evidence type="ECO:0000313" key="4">
    <source>
        <dbReference type="Proteomes" id="UP001362999"/>
    </source>
</evidence>
<evidence type="ECO:0000313" key="2">
    <source>
        <dbReference type="EMBL" id="KAK7029237.1"/>
    </source>
</evidence>
<keyword evidence="4" id="KW-1185">Reference proteome</keyword>
<sequence length="184" mass="20827">IPWLQREIDAWVRRFNSTPRRRDKNKILPQGIPDLIAAKPHLYGTEDYKVIVSPELFDEMEQQWAPPDDPVFALTPPVFTQKVEAVYEALGRPEVTHRTFWTVYCAILDRIVLVDEDLTGGWDDAREAPMELIPGQEDLRQGGDPIAGYVYYGGLPVPPPLEDTGSNQSDDDVPLHFADLTDAE</sequence>
<dbReference type="EMBL" id="JAWWNJ010000027">
    <property type="protein sequence ID" value="KAK7029237.1"/>
    <property type="molecule type" value="Genomic_DNA"/>
</dbReference>
<evidence type="ECO:0000313" key="3">
    <source>
        <dbReference type="EMBL" id="KAK7037141.1"/>
    </source>
</evidence>